<dbReference type="GeneID" id="38125900"/>
<sequence length="285" mass="31774">MTNIASMVGKVFPSRVLCETNNSLLKLTNTRTGLTTIKNNLGTARRELSTDDKAKLDLFMALYGIFDPTDKDAITAAETRITKIDWYAQQLLGALGEDDLAIDVFCNDDHLVRVEYQKEDGSTQVVYASSAVPAMVDNEMNGKCADEEGLRAFMQETVADKTGRVTMDVLTICPVCWDDQDGWIEHLSEQTTRTVDEMLDEYLDDIVSASGEVTILHELMHTESFFTSSFVMEDEQQDSGTEAYKWENCYDLAQDTSTRASAMTNAGEFAPLVSMVPLQAWDLSF</sequence>
<accession>A0A397GF00</accession>
<dbReference type="OrthoDB" id="4471885at2759"/>
<organism evidence="1 2">
    <name type="scientific">Aspergillus thermomutatus</name>
    <name type="common">Neosartorya pseudofischeri</name>
    <dbReference type="NCBI Taxonomy" id="41047"/>
    <lineage>
        <taxon>Eukaryota</taxon>
        <taxon>Fungi</taxon>
        <taxon>Dikarya</taxon>
        <taxon>Ascomycota</taxon>
        <taxon>Pezizomycotina</taxon>
        <taxon>Eurotiomycetes</taxon>
        <taxon>Eurotiomycetidae</taxon>
        <taxon>Eurotiales</taxon>
        <taxon>Aspergillaceae</taxon>
        <taxon>Aspergillus</taxon>
        <taxon>Aspergillus subgen. Fumigati</taxon>
    </lineage>
</organism>
<dbReference type="EMBL" id="NKHU02000198">
    <property type="protein sequence ID" value="RHZ48404.1"/>
    <property type="molecule type" value="Genomic_DNA"/>
</dbReference>
<dbReference type="GO" id="GO:0008237">
    <property type="term" value="F:metallopeptidase activity"/>
    <property type="evidence" value="ECO:0007669"/>
    <property type="project" value="InterPro"/>
</dbReference>
<reference evidence="1" key="1">
    <citation type="submission" date="2018-08" db="EMBL/GenBank/DDBJ databases">
        <title>Draft genome sequence of azole-resistant Aspergillus thermomutatus (Neosartorya pseudofischeri) strain HMR AF 39, isolated from a human nasal aspirate.</title>
        <authorList>
            <person name="Parent-Michaud M."/>
            <person name="Dufresne P.J."/>
            <person name="Fournier E."/>
            <person name="Martineau C."/>
            <person name="Moreira S."/>
            <person name="Perkins V."/>
            <person name="De Repentigny L."/>
            <person name="Dufresne S.F."/>
        </authorList>
    </citation>
    <scope>NUCLEOTIDE SEQUENCE [LARGE SCALE GENOMIC DNA]</scope>
    <source>
        <strain evidence="1">HMR AF 39</strain>
    </source>
</reference>
<name>A0A397GF00_ASPTH</name>
<dbReference type="VEuPathDB" id="FungiDB:CDV56_103926"/>
<dbReference type="RefSeq" id="XP_026611956.1">
    <property type="nucleotide sequence ID" value="XM_026757545.1"/>
</dbReference>
<dbReference type="Proteomes" id="UP000215305">
    <property type="component" value="Unassembled WGS sequence"/>
</dbReference>
<comment type="caution">
    <text evidence="1">The sequence shown here is derived from an EMBL/GenBank/DDBJ whole genome shotgun (WGS) entry which is preliminary data.</text>
</comment>
<keyword evidence="2" id="KW-1185">Reference proteome</keyword>
<dbReference type="InterPro" id="IPR024079">
    <property type="entry name" value="MetalloPept_cat_dom_sf"/>
</dbReference>
<proteinExistence type="predicted"/>
<dbReference type="AlphaFoldDB" id="A0A397GF00"/>
<evidence type="ECO:0008006" key="3">
    <source>
        <dbReference type="Google" id="ProtNLM"/>
    </source>
</evidence>
<dbReference type="Gene3D" id="3.40.390.10">
    <property type="entry name" value="Collagenase (Catalytic Domain)"/>
    <property type="match status" value="1"/>
</dbReference>
<evidence type="ECO:0000313" key="2">
    <source>
        <dbReference type="Proteomes" id="UP000215305"/>
    </source>
</evidence>
<gene>
    <name evidence="1" type="ORF">CDV56_103926</name>
</gene>
<protein>
    <recommendedName>
        <fullName evidence="3">Lysine-specific metallo-endopeptidase domain-containing protein</fullName>
    </recommendedName>
</protein>
<evidence type="ECO:0000313" key="1">
    <source>
        <dbReference type="EMBL" id="RHZ48404.1"/>
    </source>
</evidence>